<evidence type="ECO:0000313" key="2">
    <source>
        <dbReference type="EMBL" id="RWX23486.1"/>
    </source>
</evidence>
<dbReference type="Proteomes" id="UP000283817">
    <property type="component" value="Unassembled WGS sequence"/>
</dbReference>
<proteinExistence type="predicted"/>
<evidence type="ECO:0000313" key="3">
    <source>
        <dbReference type="Proteomes" id="UP000283817"/>
    </source>
</evidence>
<dbReference type="AlphaFoldDB" id="A0A444HMM2"/>
<dbReference type="InterPro" id="IPR011008">
    <property type="entry name" value="Dimeric_a/b-barrel"/>
</dbReference>
<evidence type="ECO:0000259" key="1">
    <source>
        <dbReference type="Pfam" id="PF03992"/>
    </source>
</evidence>
<organism evidence="2 3">
    <name type="scientific">Rhizobium leguminosarum</name>
    <dbReference type="NCBI Taxonomy" id="384"/>
    <lineage>
        <taxon>Bacteria</taxon>
        <taxon>Pseudomonadati</taxon>
        <taxon>Pseudomonadota</taxon>
        <taxon>Alphaproteobacteria</taxon>
        <taxon>Hyphomicrobiales</taxon>
        <taxon>Rhizobiaceae</taxon>
        <taxon>Rhizobium/Agrobacterium group</taxon>
        <taxon>Rhizobium</taxon>
    </lineage>
</organism>
<reference evidence="2 3" key="1">
    <citation type="submission" date="2019-01" db="EMBL/GenBank/DDBJ databases">
        <title>RHIZO-ID as a novel technology for direct rhizobia identification.</title>
        <authorList>
            <person name="De Meyer S.E."/>
        </authorList>
    </citation>
    <scope>NUCLEOTIDE SEQUENCE [LARGE SCALE GENOMIC DNA]</scope>
    <source>
        <strain evidence="2 3">WSM448</strain>
    </source>
</reference>
<comment type="caution">
    <text evidence="2">The sequence shown here is derived from an EMBL/GenBank/DDBJ whole genome shotgun (WGS) entry which is preliminary data.</text>
</comment>
<dbReference type="Pfam" id="PF03992">
    <property type="entry name" value="ABM"/>
    <property type="match status" value="1"/>
</dbReference>
<dbReference type="EMBL" id="SBHX01000076">
    <property type="protein sequence ID" value="RWX23486.1"/>
    <property type="molecule type" value="Genomic_DNA"/>
</dbReference>
<dbReference type="InterPro" id="IPR007138">
    <property type="entry name" value="ABM_dom"/>
</dbReference>
<dbReference type="GO" id="GO:0004497">
    <property type="term" value="F:monooxygenase activity"/>
    <property type="evidence" value="ECO:0007669"/>
    <property type="project" value="UniProtKB-KW"/>
</dbReference>
<accession>A0A444HMM2</accession>
<dbReference type="Gene3D" id="3.30.70.100">
    <property type="match status" value="1"/>
</dbReference>
<feature type="domain" description="ABM" evidence="1">
    <location>
        <begin position="31"/>
        <end position="82"/>
    </location>
</feature>
<dbReference type="SUPFAM" id="SSF54909">
    <property type="entry name" value="Dimeric alpha+beta barrel"/>
    <property type="match status" value="1"/>
</dbReference>
<gene>
    <name evidence="2" type="ORF">EHI47_30830</name>
</gene>
<keyword evidence="2" id="KW-0503">Monooxygenase</keyword>
<sequence>MNQSNRPNDKTGKVRLSGQLICASLDEVDIVQKYLPEHIRLAKSEPGCLSFEVTQTEDPMIWCVEERFADRLAFEAHQVRTKASAWGATTSAIRREYEISADS</sequence>
<keyword evidence="2" id="KW-0560">Oxidoreductase</keyword>
<name>A0A444HMM2_RHILE</name>
<dbReference type="RefSeq" id="WP_128412160.1">
    <property type="nucleotide sequence ID" value="NZ_SBHX01000076.1"/>
</dbReference>
<protein>
    <submittedName>
        <fullName evidence="2">Antibiotic biosynthesis monooxygenase</fullName>
    </submittedName>
</protein>